<dbReference type="Proteomes" id="UP000192527">
    <property type="component" value="Chromosome"/>
</dbReference>
<dbReference type="EMBL" id="CP020772">
    <property type="protein sequence ID" value="ARI79177.1"/>
    <property type="molecule type" value="Genomic_DNA"/>
</dbReference>
<accession>A0A1W6A105</accession>
<dbReference type="AlphaFoldDB" id="A0A1W6A105"/>
<dbReference type="PANTHER" id="PTHR43106:SF1">
    <property type="entry name" value="DEHYDROGENASE-RELATED"/>
    <property type="match status" value="1"/>
</dbReference>
<dbReference type="PANTHER" id="PTHR43106">
    <property type="entry name" value="DEHYDROGENASE-RELATED"/>
    <property type="match status" value="1"/>
</dbReference>
<reference evidence="1 2" key="1">
    <citation type="submission" date="2017-04" db="EMBL/GenBank/DDBJ databases">
        <title>The whole genome sequencing and assembly of Halobacillus mangrovi strain.</title>
        <authorList>
            <person name="Lee S.-J."/>
            <person name="Park M.-K."/>
            <person name="Kim J.-Y."/>
            <person name="Lee Y.-J."/>
            <person name="Yi H."/>
            <person name="Bahn Y.-S."/>
            <person name="Kim J.F."/>
            <person name="Lee D.-W."/>
        </authorList>
    </citation>
    <scope>NUCLEOTIDE SEQUENCE [LARGE SCALE GENOMIC DNA]</scope>
    <source>
        <strain evidence="1 2">KTB 131</strain>
    </source>
</reference>
<dbReference type="Gene3D" id="3.50.50.60">
    <property type="entry name" value="FAD/NAD(P)-binding domain"/>
    <property type="match status" value="1"/>
</dbReference>
<dbReference type="KEGG" id="hmn:HM131_10070"/>
<name>A0A1W6A105_9BACI</name>
<protein>
    <submittedName>
        <fullName evidence="1">NAD(FAD)-utilizing dehydrogenase</fullName>
    </submittedName>
</protein>
<gene>
    <name evidence="1" type="ORF">HM131_10070</name>
</gene>
<sequence>MNDVTIIGAGVSGIFLAYTLLKEDDNLNIHIIDKGKKLSQRQCRREQGEPCSCKGACDKYIGFAGLGMSEGKFNYTNDFGGELGRKIGSEETLHYMKKVDSILCSFGGHERKKYSTKNINLANKAATHSLEVLSTETRHLGTVLAKKIFQLMYEYMETSINFTFETEIHSIRKDKYFHIETNNGTFVSRRVVIATGKSGSEWLNRQAQALGLNQGETRLDLGLRVEMRGNQLDSILDQTFETKLRYESDTYSATTYCMNPHGRIIRKYQHGLVMADGQNQQEGHTLSRNLNFTLFVPQYFPTYEKAMNQAKEIIGRINQKRERLVVQRLKDLKNRKVTKHISEGGILPTLKADAGNLYDEMPEFYIHTALKFLTKLEGLLGESVDEDTLLYGLDAKFYEPKLFTDDSFQSHLPGFYLVGDCSGETHSLSQAAASGVYLGEAISRNI</sequence>
<proteinExistence type="predicted"/>
<dbReference type="OrthoDB" id="9762921at2"/>
<evidence type="ECO:0000313" key="1">
    <source>
        <dbReference type="EMBL" id="ARI79177.1"/>
    </source>
</evidence>
<keyword evidence="2" id="KW-1185">Reference proteome</keyword>
<dbReference type="RefSeq" id="WP_085031927.1">
    <property type="nucleotide sequence ID" value="NZ_CP020772.1"/>
</dbReference>
<evidence type="ECO:0000313" key="2">
    <source>
        <dbReference type="Proteomes" id="UP000192527"/>
    </source>
</evidence>
<organism evidence="1 2">
    <name type="scientific">Halobacillus mangrovi</name>
    <dbReference type="NCBI Taxonomy" id="402384"/>
    <lineage>
        <taxon>Bacteria</taxon>
        <taxon>Bacillati</taxon>
        <taxon>Bacillota</taxon>
        <taxon>Bacilli</taxon>
        <taxon>Bacillales</taxon>
        <taxon>Bacillaceae</taxon>
        <taxon>Halobacillus</taxon>
    </lineage>
</organism>
<dbReference type="InterPro" id="IPR036188">
    <property type="entry name" value="FAD/NAD-bd_sf"/>
</dbReference>
<dbReference type="SUPFAM" id="SSF51905">
    <property type="entry name" value="FAD/NAD(P)-binding domain"/>
    <property type="match status" value="1"/>
</dbReference>
<dbReference type="STRING" id="402384.HM131_10070"/>